<evidence type="ECO:0000313" key="2">
    <source>
        <dbReference type="Proteomes" id="UP000537131"/>
    </source>
</evidence>
<dbReference type="Proteomes" id="UP000537131">
    <property type="component" value="Unassembled WGS sequence"/>
</dbReference>
<organism evidence="1 2">
    <name type="scientific">Clostridium muellerianum</name>
    <dbReference type="NCBI Taxonomy" id="2716538"/>
    <lineage>
        <taxon>Bacteria</taxon>
        <taxon>Bacillati</taxon>
        <taxon>Bacillota</taxon>
        <taxon>Clostridia</taxon>
        <taxon>Eubacteriales</taxon>
        <taxon>Clostridiaceae</taxon>
        <taxon>Clostridium</taxon>
    </lineage>
</organism>
<protein>
    <submittedName>
        <fullName evidence="1">Uncharacterized protein</fullName>
    </submittedName>
</protein>
<proteinExistence type="predicted"/>
<dbReference type="RefSeq" id="WP_169299001.1">
    <property type="nucleotide sequence ID" value="NZ_JABBNI010000036.1"/>
</dbReference>
<keyword evidence="2" id="KW-1185">Reference proteome</keyword>
<evidence type="ECO:0000313" key="1">
    <source>
        <dbReference type="EMBL" id="NMM64422.1"/>
    </source>
</evidence>
<gene>
    <name evidence="1" type="ORF">HBE96_17525</name>
</gene>
<accession>A0A7Y0EJS8</accession>
<reference evidence="1 2" key="2">
    <citation type="submission" date="2020-06" db="EMBL/GenBank/DDBJ databases">
        <title>Complete Genome Sequence of Clostridium muelleri sp. nov. P21T, an Acid-Alcohol Producing Acetogen Isolated from Old Hay.</title>
        <authorList>
            <person name="Duncan K.E."/>
            <person name="Tanner R.S."/>
        </authorList>
    </citation>
    <scope>NUCLEOTIDE SEQUENCE [LARGE SCALE GENOMIC DNA]</scope>
    <source>
        <strain evidence="1 2">P21</strain>
    </source>
</reference>
<sequence>MDLSFDKSVIEVEISTYALEAAKTKWGWRSKSLISQVLEASLKKELGIEKDDKNYMESLRDKLENDIIKNGVSDSTEIYSFEVDKLSMMFGMDLPYSPEINIEIINTERISYIRFKGKETSRAFRDYLSMALDKINGSNGIKKLYVSVAEIKVPLEGTLESIDDDVFKIVSRIKETLQHIYNALCEVYRKKSKVLF</sequence>
<dbReference type="EMBL" id="JABBNI010000036">
    <property type="protein sequence ID" value="NMM64422.1"/>
    <property type="molecule type" value="Genomic_DNA"/>
</dbReference>
<reference evidence="1 2" key="1">
    <citation type="submission" date="2020-04" db="EMBL/GenBank/DDBJ databases">
        <authorList>
            <person name="Doyle D.A."/>
        </authorList>
    </citation>
    <scope>NUCLEOTIDE SEQUENCE [LARGE SCALE GENOMIC DNA]</scope>
    <source>
        <strain evidence="1 2">P21</strain>
    </source>
</reference>
<name>A0A7Y0EJS8_9CLOT</name>
<dbReference type="AlphaFoldDB" id="A0A7Y0EJS8"/>
<comment type="caution">
    <text evidence="1">The sequence shown here is derived from an EMBL/GenBank/DDBJ whole genome shotgun (WGS) entry which is preliminary data.</text>
</comment>